<evidence type="ECO:0000313" key="7">
    <source>
        <dbReference type="EMBL" id="OEU20939.1"/>
    </source>
</evidence>
<dbReference type="InterPro" id="IPR011012">
    <property type="entry name" value="Longin-like_dom_sf"/>
</dbReference>
<dbReference type="GO" id="GO:0030008">
    <property type="term" value="C:TRAPP complex"/>
    <property type="evidence" value="ECO:0007669"/>
    <property type="project" value="UniProtKB-UniRule"/>
</dbReference>
<keyword evidence="4 6" id="KW-0333">Golgi apparatus</keyword>
<dbReference type="EMBL" id="KV784354">
    <property type="protein sequence ID" value="OEU20939.1"/>
    <property type="molecule type" value="Genomic_DNA"/>
</dbReference>
<evidence type="ECO:0000313" key="8">
    <source>
        <dbReference type="Proteomes" id="UP000095751"/>
    </source>
</evidence>
<keyword evidence="2 6" id="KW-0256">Endoplasmic reticulum</keyword>
<proteinExistence type="inferred from homology"/>
<dbReference type="KEGG" id="fcy:FRACYDRAFT_154427"/>
<protein>
    <recommendedName>
        <fullName evidence="6">Trafficking protein particle complex subunit</fullName>
    </recommendedName>
</protein>
<keyword evidence="8" id="KW-1185">Reference proteome</keyword>
<dbReference type="OrthoDB" id="246406at2759"/>
<evidence type="ECO:0000256" key="1">
    <source>
        <dbReference type="ARBA" id="ARBA00022448"/>
    </source>
</evidence>
<dbReference type="Proteomes" id="UP000095751">
    <property type="component" value="Unassembled WGS sequence"/>
</dbReference>
<evidence type="ECO:0000256" key="3">
    <source>
        <dbReference type="ARBA" id="ARBA00022892"/>
    </source>
</evidence>
<gene>
    <name evidence="7" type="ORF">FRACYDRAFT_154427</name>
</gene>
<dbReference type="InterPro" id="IPR007233">
    <property type="entry name" value="TRAPPC"/>
</dbReference>
<evidence type="ECO:0000256" key="6">
    <source>
        <dbReference type="RuleBase" id="RU366065"/>
    </source>
</evidence>
<dbReference type="GO" id="GO:0005794">
    <property type="term" value="C:Golgi apparatus"/>
    <property type="evidence" value="ECO:0007669"/>
    <property type="project" value="UniProtKB-SubCell"/>
</dbReference>
<dbReference type="SMART" id="SM01399">
    <property type="entry name" value="Sybindin"/>
    <property type="match status" value="1"/>
</dbReference>
<dbReference type="AlphaFoldDB" id="A0A1E7FS00"/>
<feature type="non-terminal residue" evidence="7">
    <location>
        <position position="135"/>
    </location>
</feature>
<dbReference type="GO" id="GO:0006888">
    <property type="term" value="P:endoplasmic reticulum to Golgi vesicle-mediated transport"/>
    <property type="evidence" value="ECO:0007669"/>
    <property type="project" value="UniProtKB-UniRule"/>
</dbReference>
<dbReference type="GO" id="GO:0005783">
    <property type="term" value="C:endoplasmic reticulum"/>
    <property type="evidence" value="ECO:0007669"/>
    <property type="project" value="UniProtKB-SubCell"/>
</dbReference>
<name>A0A1E7FS00_9STRA</name>
<evidence type="ECO:0000256" key="2">
    <source>
        <dbReference type="ARBA" id="ARBA00022824"/>
    </source>
</evidence>
<accession>A0A1E7FS00</accession>
<keyword evidence="3 6" id="KW-0931">ER-Golgi transport</keyword>
<dbReference type="Pfam" id="PF04099">
    <property type="entry name" value="Sybindin"/>
    <property type="match status" value="1"/>
</dbReference>
<dbReference type="PANTHER" id="PTHR23249:SF16">
    <property type="entry name" value="TRAFFICKING PROTEIN PARTICLE COMPLEX SUBUNIT 1"/>
    <property type="match status" value="1"/>
</dbReference>
<dbReference type="PANTHER" id="PTHR23249">
    <property type="entry name" value="TRAFFICKING PROTEIN PARTICLE COMPLEX SUBUNIT"/>
    <property type="match status" value="1"/>
</dbReference>
<reference evidence="7 8" key="1">
    <citation type="submission" date="2016-09" db="EMBL/GenBank/DDBJ databases">
        <title>Extensive genetic diversity and differential bi-allelic expression allows diatom success in the polar Southern Ocean.</title>
        <authorList>
            <consortium name="DOE Joint Genome Institute"/>
            <person name="Mock T."/>
            <person name="Otillar R.P."/>
            <person name="Strauss J."/>
            <person name="Dupont C."/>
            <person name="Frickenhaus S."/>
            <person name="Maumus F."/>
            <person name="Mcmullan M."/>
            <person name="Sanges R."/>
            <person name="Schmutz J."/>
            <person name="Toseland A."/>
            <person name="Valas R."/>
            <person name="Veluchamy A."/>
            <person name="Ward B.J."/>
            <person name="Allen A."/>
            <person name="Barry K."/>
            <person name="Falciatore A."/>
            <person name="Ferrante M."/>
            <person name="Fortunato A.E."/>
            <person name="Gloeckner G."/>
            <person name="Gruber A."/>
            <person name="Hipkin R."/>
            <person name="Janech M."/>
            <person name="Kroth P."/>
            <person name="Leese F."/>
            <person name="Lindquist E."/>
            <person name="Lyon B.R."/>
            <person name="Martin J."/>
            <person name="Mayer C."/>
            <person name="Parker M."/>
            <person name="Quesneville H."/>
            <person name="Raymond J."/>
            <person name="Uhlig C."/>
            <person name="Valentin K.U."/>
            <person name="Worden A.Z."/>
            <person name="Armbrust E.V."/>
            <person name="Bowler C."/>
            <person name="Green B."/>
            <person name="Moulton V."/>
            <person name="Van Oosterhout C."/>
            <person name="Grigoriev I."/>
        </authorList>
    </citation>
    <scope>NUCLEOTIDE SEQUENCE [LARGE SCALE GENOMIC DNA]</scope>
    <source>
        <strain evidence="7 8">CCMP1102</strain>
    </source>
</reference>
<dbReference type="InParanoid" id="A0A1E7FS00"/>
<comment type="subunit">
    <text evidence="6">Part of the multisubunit transport protein particle (TRAPP) complex.</text>
</comment>
<sequence length="135" mass="15703">MTVHSFHIFDRRGKTLFTKRYNDDEAAAEEEEEERLSEQRKLVFGMLYSLRELSSSLSPVDGPGDLQFMKTGASNVYNYETVSGLRFVLYTTNNDNITSSRQPINNTNTNIRSSLKYIYEHIWVAYVIRSPMYQP</sequence>
<dbReference type="Gene3D" id="3.30.450.70">
    <property type="match status" value="1"/>
</dbReference>
<comment type="subcellular location">
    <subcellularLocation>
        <location evidence="6">Endoplasmic reticulum</location>
    </subcellularLocation>
    <subcellularLocation>
        <location evidence="6">Golgi apparatus</location>
        <location evidence="6">cis-Golgi network</location>
    </subcellularLocation>
</comment>
<keyword evidence="1 6" id="KW-0813">Transport</keyword>
<organism evidence="7 8">
    <name type="scientific">Fragilariopsis cylindrus CCMP1102</name>
    <dbReference type="NCBI Taxonomy" id="635003"/>
    <lineage>
        <taxon>Eukaryota</taxon>
        <taxon>Sar</taxon>
        <taxon>Stramenopiles</taxon>
        <taxon>Ochrophyta</taxon>
        <taxon>Bacillariophyta</taxon>
        <taxon>Bacillariophyceae</taxon>
        <taxon>Bacillariophycidae</taxon>
        <taxon>Bacillariales</taxon>
        <taxon>Bacillariaceae</taxon>
        <taxon>Fragilariopsis</taxon>
    </lineage>
</organism>
<comment type="similarity">
    <text evidence="5">Belongs to the TRAPP small subunits family. BET5 subfamily.</text>
</comment>
<evidence type="ECO:0000256" key="4">
    <source>
        <dbReference type="ARBA" id="ARBA00023034"/>
    </source>
</evidence>
<evidence type="ECO:0000256" key="5">
    <source>
        <dbReference type="ARBA" id="ARBA00038167"/>
    </source>
</evidence>
<dbReference type="SUPFAM" id="SSF64356">
    <property type="entry name" value="SNARE-like"/>
    <property type="match status" value="1"/>
</dbReference>